<dbReference type="RefSeq" id="WP_344895096.1">
    <property type="nucleotide sequence ID" value="NZ_BAAAZP010000224.1"/>
</dbReference>
<dbReference type="InterPro" id="IPR021235">
    <property type="entry name" value="DUF2637"/>
</dbReference>
<evidence type="ECO:0008006" key="5">
    <source>
        <dbReference type="Google" id="ProtNLM"/>
    </source>
</evidence>
<keyword evidence="2" id="KW-0812">Transmembrane</keyword>
<organism evidence="3 4">
    <name type="scientific">Nonomuraea antimicrobica</name>
    <dbReference type="NCBI Taxonomy" id="561173"/>
    <lineage>
        <taxon>Bacteria</taxon>
        <taxon>Bacillati</taxon>
        <taxon>Actinomycetota</taxon>
        <taxon>Actinomycetes</taxon>
        <taxon>Streptosporangiales</taxon>
        <taxon>Streptosporangiaceae</taxon>
        <taxon>Nonomuraea</taxon>
    </lineage>
</organism>
<reference evidence="4" key="1">
    <citation type="journal article" date="2019" name="Int. J. Syst. Evol. Microbiol.">
        <title>The Global Catalogue of Microorganisms (GCM) 10K type strain sequencing project: providing services to taxonomists for standard genome sequencing and annotation.</title>
        <authorList>
            <consortium name="The Broad Institute Genomics Platform"/>
            <consortium name="The Broad Institute Genome Sequencing Center for Infectious Disease"/>
            <person name="Wu L."/>
            <person name="Ma J."/>
        </authorList>
    </citation>
    <scope>NUCLEOTIDE SEQUENCE [LARGE SCALE GENOMIC DNA]</scope>
    <source>
        <strain evidence="4">JCM 16904</strain>
    </source>
</reference>
<comment type="caution">
    <text evidence="3">The sequence shown here is derived from an EMBL/GenBank/DDBJ whole genome shotgun (WGS) entry which is preliminary data.</text>
</comment>
<evidence type="ECO:0000256" key="2">
    <source>
        <dbReference type="SAM" id="Phobius"/>
    </source>
</evidence>
<keyword evidence="2" id="KW-1133">Transmembrane helix</keyword>
<feature type="transmembrane region" description="Helical" evidence="2">
    <location>
        <begin position="124"/>
        <end position="144"/>
    </location>
</feature>
<accession>A0ABP7E7D4</accession>
<feature type="compositionally biased region" description="Basic and acidic residues" evidence="1">
    <location>
        <begin position="254"/>
        <end position="264"/>
    </location>
</feature>
<feature type="transmembrane region" description="Helical" evidence="2">
    <location>
        <begin position="97"/>
        <end position="117"/>
    </location>
</feature>
<keyword evidence="4" id="KW-1185">Reference proteome</keyword>
<feature type="transmembrane region" description="Helical" evidence="2">
    <location>
        <begin position="58"/>
        <end position="77"/>
    </location>
</feature>
<sequence>MRNLSTQPNAGETLSAKAAPIKRTRRFLTNLFQADREDTAPIATTPSNVGTGRLGDRVILGCAVGVLLAVAGAAAYVSYHHFYGLAIALGERHDMAVLYPAMSDGVIVMASLVMVYCSRRRMRVPVLAWVALALGGAVTLAANVAHGWSGGLGSRLVSALAPLAFGAAYELLMWIVRNNRQPVEEISTDKHVCQPVETLVEVAREVPILPADRYEAARLSYIDSLGEGKQRLGRRPLMSRWGIEQREAEEIIAEVDREQERATEAKGPQRSGVETAVPPSEAREVDAA</sequence>
<feature type="region of interest" description="Disordered" evidence="1">
    <location>
        <begin position="254"/>
        <end position="288"/>
    </location>
</feature>
<gene>
    <name evidence="3" type="ORF">GCM10022224_095170</name>
</gene>
<dbReference type="EMBL" id="BAAAZP010000224">
    <property type="protein sequence ID" value="GAA3714458.1"/>
    <property type="molecule type" value="Genomic_DNA"/>
</dbReference>
<proteinExistence type="predicted"/>
<evidence type="ECO:0000313" key="4">
    <source>
        <dbReference type="Proteomes" id="UP001500902"/>
    </source>
</evidence>
<dbReference type="Pfam" id="PF10935">
    <property type="entry name" value="DUF2637"/>
    <property type="match status" value="1"/>
</dbReference>
<protein>
    <recommendedName>
        <fullName evidence="5">DUF2637 domain-containing protein</fullName>
    </recommendedName>
</protein>
<name>A0ABP7E7D4_9ACTN</name>
<keyword evidence="2" id="KW-0472">Membrane</keyword>
<feature type="transmembrane region" description="Helical" evidence="2">
    <location>
        <begin position="156"/>
        <end position="176"/>
    </location>
</feature>
<evidence type="ECO:0000256" key="1">
    <source>
        <dbReference type="SAM" id="MobiDB-lite"/>
    </source>
</evidence>
<dbReference type="Proteomes" id="UP001500902">
    <property type="component" value="Unassembled WGS sequence"/>
</dbReference>
<evidence type="ECO:0000313" key="3">
    <source>
        <dbReference type="EMBL" id="GAA3714458.1"/>
    </source>
</evidence>